<gene>
    <name evidence="2" type="primary">NCL1_51501</name>
    <name evidence="2" type="ORF">TNCV_3369541</name>
</gene>
<evidence type="ECO:0000313" key="2">
    <source>
        <dbReference type="EMBL" id="GFX87385.1"/>
    </source>
</evidence>
<reference evidence="2" key="1">
    <citation type="submission" date="2020-08" db="EMBL/GenBank/DDBJ databases">
        <title>Multicomponent nature underlies the extraordinary mechanical properties of spider dragline silk.</title>
        <authorList>
            <person name="Kono N."/>
            <person name="Nakamura H."/>
            <person name="Mori M."/>
            <person name="Yoshida Y."/>
            <person name="Ohtoshi R."/>
            <person name="Malay A.D."/>
            <person name="Moran D.A.P."/>
            <person name="Tomita M."/>
            <person name="Numata K."/>
            <person name="Arakawa K."/>
        </authorList>
    </citation>
    <scope>NUCLEOTIDE SEQUENCE</scope>
</reference>
<comment type="caution">
    <text evidence="2">The sequence shown here is derived from an EMBL/GenBank/DDBJ whole genome shotgun (WGS) entry which is preliminary data.</text>
</comment>
<proteinExistence type="predicted"/>
<feature type="compositionally biased region" description="Basic and acidic residues" evidence="1">
    <location>
        <begin position="162"/>
        <end position="184"/>
    </location>
</feature>
<evidence type="ECO:0000313" key="3">
    <source>
        <dbReference type="Proteomes" id="UP000887159"/>
    </source>
</evidence>
<dbReference type="EMBL" id="BMAU01021033">
    <property type="protein sequence ID" value="GFX87385.1"/>
    <property type="molecule type" value="Genomic_DNA"/>
</dbReference>
<feature type="compositionally biased region" description="Acidic residues" evidence="1">
    <location>
        <begin position="206"/>
        <end position="215"/>
    </location>
</feature>
<dbReference type="AlphaFoldDB" id="A0A8X6R4G8"/>
<protein>
    <submittedName>
        <fullName evidence="2">Uncharacterized protein</fullName>
    </submittedName>
</protein>
<name>A0A8X6R4G8_TRICX</name>
<keyword evidence="3" id="KW-1185">Reference proteome</keyword>
<organism evidence="2 3">
    <name type="scientific">Trichonephila clavipes</name>
    <name type="common">Golden silk orbweaver</name>
    <name type="synonym">Nephila clavipes</name>
    <dbReference type="NCBI Taxonomy" id="2585209"/>
    <lineage>
        <taxon>Eukaryota</taxon>
        <taxon>Metazoa</taxon>
        <taxon>Ecdysozoa</taxon>
        <taxon>Arthropoda</taxon>
        <taxon>Chelicerata</taxon>
        <taxon>Arachnida</taxon>
        <taxon>Araneae</taxon>
        <taxon>Araneomorphae</taxon>
        <taxon>Entelegynae</taxon>
        <taxon>Araneoidea</taxon>
        <taxon>Nephilidae</taxon>
        <taxon>Trichonephila</taxon>
    </lineage>
</organism>
<evidence type="ECO:0000256" key="1">
    <source>
        <dbReference type="SAM" id="MobiDB-lite"/>
    </source>
</evidence>
<sequence length="340" mass="39058">MTAHRYVHYILQPRVATHATAPRSHFSTRQCSASHGKGITRLSLQCYYSSLACPILKFVSIRAYLGSFGASVGHVTSLNPFEARLQQIWNEMSQDIIQNLYASMPYRIAWYIRARGGSTGTWEVERGQCYDLVRFLCQTIFENLNITEADCKEPLPAPGNRSNERRYKEKDLTRTEEKRSERDVPLVASESQSYRPEDSYVSENSSESEDQSDGDSEYRIVKLYERVYSDISDASSESNGADNETGVSRVYHNEIHEVPAVEVHRQMLRHLAIQGSKVSDPLRLLHQKHWNRAASKRFLPAVVHLFQLWAPVQLLHWKYWNRAASKRLPPSGVYSVQDLY</sequence>
<accession>A0A8X6R4G8</accession>
<feature type="region of interest" description="Disordered" evidence="1">
    <location>
        <begin position="152"/>
        <end position="215"/>
    </location>
</feature>
<dbReference type="Proteomes" id="UP000887159">
    <property type="component" value="Unassembled WGS sequence"/>
</dbReference>